<name>A0AAU7U5X5_9DEIO</name>
<keyword evidence="4" id="KW-0548">Nucleotidyltransferase</keyword>
<dbReference type="KEGG" id="dsc:ABOD76_01355"/>
<organism evidence="4">
    <name type="scientific">Deinococcus sonorensis KR-87</name>
    <dbReference type="NCBI Taxonomy" id="694439"/>
    <lineage>
        <taxon>Bacteria</taxon>
        <taxon>Thermotogati</taxon>
        <taxon>Deinococcota</taxon>
        <taxon>Deinococci</taxon>
        <taxon>Deinococcales</taxon>
        <taxon>Deinococcaceae</taxon>
        <taxon>Deinococcus</taxon>
    </lineage>
</organism>
<dbReference type="EMBL" id="CP158297">
    <property type="protein sequence ID" value="XBV83726.1"/>
    <property type="molecule type" value="Genomic_DNA"/>
</dbReference>
<feature type="domain" description="EAL" evidence="2">
    <location>
        <begin position="370"/>
        <end position="628"/>
    </location>
</feature>
<dbReference type="PROSITE" id="PS50883">
    <property type="entry name" value="EAL"/>
    <property type="match status" value="1"/>
</dbReference>
<dbReference type="PROSITE" id="PS50887">
    <property type="entry name" value="GGDEF"/>
    <property type="match status" value="1"/>
</dbReference>
<dbReference type="PANTHER" id="PTHR44757">
    <property type="entry name" value="DIGUANYLATE CYCLASE DGCP"/>
    <property type="match status" value="1"/>
</dbReference>
<dbReference type="InterPro" id="IPR052155">
    <property type="entry name" value="Biofilm_reg_signaling"/>
</dbReference>
<protein>
    <submittedName>
        <fullName evidence="4">Bifunctional diguanylate cyclase/phosphodiesterase</fullName>
        <ecNumber evidence="4">2.7.7.65</ecNumber>
        <ecNumber evidence="4">3.1.4.52</ecNumber>
    </submittedName>
</protein>
<dbReference type="GO" id="GO:0071111">
    <property type="term" value="F:cyclic-guanylate-specific phosphodiesterase activity"/>
    <property type="evidence" value="ECO:0007669"/>
    <property type="project" value="UniProtKB-EC"/>
</dbReference>
<dbReference type="SUPFAM" id="SSF141868">
    <property type="entry name" value="EAL domain-like"/>
    <property type="match status" value="1"/>
</dbReference>
<dbReference type="RefSeq" id="WP_350241423.1">
    <property type="nucleotide sequence ID" value="NZ_CP158297.1"/>
</dbReference>
<dbReference type="Pfam" id="PF00990">
    <property type="entry name" value="GGDEF"/>
    <property type="match status" value="1"/>
</dbReference>
<proteinExistence type="predicted"/>
<evidence type="ECO:0000256" key="1">
    <source>
        <dbReference type="SAM" id="Phobius"/>
    </source>
</evidence>
<feature type="transmembrane region" description="Helical" evidence="1">
    <location>
        <begin position="51"/>
        <end position="71"/>
    </location>
</feature>
<keyword evidence="4" id="KW-0614">Plasmid</keyword>
<keyword evidence="4" id="KW-0378">Hydrolase</keyword>
<dbReference type="SMART" id="SM00267">
    <property type="entry name" value="GGDEF"/>
    <property type="match status" value="1"/>
</dbReference>
<dbReference type="CDD" id="cd01949">
    <property type="entry name" value="GGDEF"/>
    <property type="match status" value="1"/>
</dbReference>
<gene>
    <name evidence="4" type="ORF">ABOD76_01355</name>
</gene>
<keyword evidence="4" id="KW-0808">Transferase</keyword>
<dbReference type="SMART" id="SM00052">
    <property type="entry name" value="EAL"/>
    <property type="match status" value="1"/>
</dbReference>
<dbReference type="SUPFAM" id="SSF55073">
    <property type="entry name" value="Nucleotide cyclase"/>
    <property type="match status" value="1"/>
</dbReference>
<dbReference type="AlphaFoldDB" id="A0AAU7U5X5"/>
<dbReference type="PANTHER" id="PTHR44757:SF2">
    <property type="entry name" value="BIOFILM ARCHITECTURE MAINTENANCE PROTEIN MBAA"/>
    <property type="match status" value="1"/>
</dbReference>
<dbReference type="CDD" id="cd01948">
    <property type="entry name" value="EAL"/>
    <property type="match status" value="1"/>
</dbReference>
<feature type="domain" description="GGDEF" evidence="3">
    <location>
        <begin position="233"/>
        <end position="361"/>
    </location>
</feature>
<dbReference type="NCBIfam" id="TIGR00254">
    <property type="entry name" value="GGDEF"/>
    <property type="match status" value="1"/>
</dbReference>
<evidence type="ECO:0000259" key="3">
    <source>
        <dbReference type="PROSITE" id="PS50887"/>
    </source>
</evidence>
<dbReference type="Gene3D" id="3.20.20.450">
    <property type="entry name" value="EAL domain"/>
    <property type="match status" value="1"/>
</dbReference>
<evidence type="ECO:0000259" key="2">
    <source>
        <dbReference type="PROSITE" id="PS50883"/>
    </source>
</evidence>
<dbReference type="InterPro" id="IPR043128">
    <property type="entry name" value="Rev_trsase/Diguanyl_cyclase"/>
</dbReference>
<dbReference type="EC" id="3.1.4.52" evidence="4"/>
<feature type="transmembrane region" description="Helical" evidence="1">
    <location>
        <begin position="136"/>
        <end position="155"/>
    </location>
</feature>
<dbReference type="GO" id="GO:0052621">
    <property type="term" value="F:diguanylate cyclase activity"/>
    <property type="evidence" value="ECO:0007669"/>
    <property type="project" value="UniProtKB-EC"/>
</dbReference>
<keyword evidence="1" id="KW-0812">Transmembrane</keyword>
<keyword evidence="1" id="KW-0472">Membrane</keyword>
<feature type="transmembrane region" description="Helical" evidence="1">
    <location>
        <begin position="167"/>
        <end position="187"/>
    </location>
</feature>
<feature type="transmembrane region" description="Helical" evidence="1">
    <location>
        <begin position="21"/>
        <end position="39"/>
    </location>
</feature>
<dbReference type="Gene3D" id="3.30.70.270">
    <property type="match status" value="1"/>
</dbReference>
<geneLocation type="plasmid" evidence="4">
    <name>pDson01</name>
</geneLocation>
<keyword evidence="1" id="KW-1133">Transmembrane helix</keyword>
<sequence>MKAPATNQDSQVHVDLAWHRPLLLALPGAALAFLIGVLLDGPSGQHSTFDQFGYPAAFALLVVLSAVLWWRPAQLNRVVTLLVVAMSSFFLSKLVYILFVLPQTVQVQLEMTETFFWVPALQVLSFYIPQLKGARLASISFFGGFLLVSVLALLRDHWTGTALGIRYSLLELNFANVMLFAVTYTFIGFKERYAREVAQHDTLHHLLVTDVLTNLPNRQQLQTVMASSIAARRPFAVLFIDLDGFKLINDTLGHRVGDQALQETARRLTSQEAFAARLSGDEFVMLVWAKEDAAMTVARTLVERLAQPMHLSGQLVTMSASIGVSTFPEDGHEIQALLQHADSAMYTVKAAGKQGVRRFAPDTEAAIERLRALEAALHQALHNGELSLVYQPICSLQDGVIRKFEALLRWTHPAYGPIAPVEFISIAERTGQILPLGAWVLREACRAARGWAEAAGRSVAVSVNVSALQVTQPNFVDLVREALNASALPASALEIELTESAVMRQLDVVKSALRDLQRLGVRVAIDDFGAGYSSLSYLRDLPINAIKIDRSFVQDLGSPRRAPQFVLALIEAVIGIAGTLELQVVAEGIETPHQLAMLQDLGCDLGQGYLLARPGSAEVARTLLQHQP</sequence>
<dbReference type="InterPro" id="IPR001633">
    <property type="entry name" value="EAL_dom"/>
</dbReference>
<accession>A0AAU7U5X5</accession>
<evidence type="ECO:0000313" key="4">
    <source>
        <dbReference type="EMBL" id="XBV83726.1"/>
    </source>
</evidence>
<dbReference type="InterPro" id="IPR035919">
    <property type="entry name" value="EAL_sf"/>
</dbReference>
<feature type="transmembrane region" description="Helical" evidence="1">
    <location>
        <begin position="78"/>
        <end position="99"/>
    </location>
</feature>
<dbReference type="Pfam" id="PF00563">
    <property type="entry name" value="EAL"/>
    <property type="match status" value="1"/>
</dbReference>
<reference evidence="4" key="1">
    <citation type="submission" date="2024-06" db="EMBL/GenBank/DDBJ databases">
        <title>Draft Genome Sequence of Deinococcus sonorensis Type Strain KR-87, a Biofilm Producing Representative of the Genus Deinococcus.</title>
        <authorList>
            <person name="Boren L.S."/>
            <person name="Grosso R.A."/>
            <person name="Hugenberg-Cox A.N."/>
            <person name="Hill J.T.E."/>
            <person name="Albert C.M."/>
            <person name="Tuohy J.M."/>
        </authorList>
    </citation>
    <scope>NUCLEOTIDE SEQUENCE</scope>
    <source>
        <strain evidence="4">KR-87</strain>
        <plasmid evidence="4">pDson01</plasmid>
    </source>
</reference>
<dbReference type="EC" id="2.7.7.65" evidence="4"/>
<dbReference type="InterPro" id="IPR000160">
    <property type="entry name" value="GGDEF_dom"/>
</dbReference>
<dbReference type="InterPro" id="IPR029787">
    <property type="entry name" value="Nucleotide_cyclase"/>
</dbReference>